<gene>
    <name evidence="1" type="ORF">GKO32_24730</name>
</gene>
<dbReference type="EMBL" id="WMBA01000044">
    <property type="protein sequence ID" value="MTD57159.1"/>
    <property type="molecule type" value="Genomic_DNA"/>
</dbReference>
<organism evidence="1 2">
    <name type="scientific">Amycolatopsis pithecellobii</name>
    <dbReference type="NCBI Taxonomy" id="664692"/>
    <lineage>
        <taxon>Bacteria</taxon>
        <taxon>Bacillati</taxon>
        <taxon>Actinomycetota</taxon>
        <taxon>Actinomycetes</taxon>
        <taxon>Pseudonocardiales</taxon>
        <taxon>Pseudonocardiaceae</taxon>
        <taxon>Amycolatopsis</taxon>
    </lineage>
</organism>
<comment type="caution">
    <text evidence="1">The sequence shown here is derived from an EMBL/GenBank/DDBJ whole genome shotgun (WGS) entry which is preliminary data.</text>
</comment>
<protein>
    <submittedName>
        <fullName evidence="1">Uncharacterized protein</fullName>
    </submittedName>
</protein>
<reference evidence="1 2" key="1">
    <citation type="submission" date="2019-11" db="EMBL/GenBank/DDBJ databases">
        <title>Draft genome of Amycolatopsis RM579.</title>
        <authorList>
            <person name="Duangmal K."/>
            <person name="Mingma R."/>
        </authorList>
    </citation>
    <scope>NUCLEOTIDE SEQUENCE [LARGE SCALE GENOMIC DNA]</scope>
    <source>
        <strain evidence="1 2">RM579</strain>
    </source>
</reference>
<name>A0A6N7Z5X1_9PSEU</name>
<evidence type="ECO:0000313" key="2">
    <source>
        <dbReference type="Proteomes" id="UP000440096"/>
    </source>
</evidence>
<evidence type="ECO:0000313" key="1">
    <source>
        <dbReference type="EMBL" id="MTD57159.1"/>
    </source>
</evidence>
<proteinExistence type="predicted"/>
<dbReference type="AlphaFoldDB" id="A0A6N7Z5X1"/>
<keyword evidence="2" id="KW-1185">Reference proteome</keyword>
<dbReference type="RefSeq" id="WP_154759300.1">
    <property type="nucleotide sequence ID" value="NZ_WMBA01000044.1"/>
</dbReference>
<dbReference type="Proteomes" id="UP000440096">
    <property type="component" value="Unassembled WGS sequence"/>
</dbReference>
<sequence length="92" mass="9965">MSTDDPTEEPSYLSDEVLAEAGLNTPGDKAMVKYSHYRNIGLSQKEARAKLAPGELAAMDQALERIHNDPAEQIRSISGLMNTFQNGGSDAQ</sequence>
<accession>A0A6N7Z5X1</accession>